<dbReference type="InterPro" id="IPR051908">
    <property type="entry name" value="Ribosomal_N-acetyltransferase"/>
</dbReference>
<organism evidence="3 4">
    <name type="scientific">Purpureocillium lavendulum</name>
    <dbReference type="NCBI Taxonomy" id="1247861"/>
    <lineage>
        <taxon>Eukaryota</taxon>
        <taxon>Fungi</taxon>
        <taxon>Dikarya</taxon>
        <taxon>Ascomycota</taxon>
        <taxon>Pezizomycotina</taxon>
        <taxon>Sordariomycetes</taxon>
        <taxon>Hypocreomycetidae</taxon>
        <taxon>Hypocreales</taxon>
        <taxon>Ophiocordycipitaceae</taxon>
        <taxon>Purpureocillium</taxon>
    </lineage>
</organism>
<dbReference type="Pfam" id="PF13302">
    <property type="entry name" value="Acetyltransf_3"/>
    <property type="match status" value="1"/>
</dbReference>
<dbReference type="PROSITE" id="PS51186">
    <property type="entry name" value="GNAT"/>
    <property type="match status" value="1"/>
</dbReference>
<comment type="caution">
    <text evidence="3">The sequence shown here is derived from an EMBL/GenBank/DDBJ whole genome shotgun (WGS) entry which is preliminary data.</text>
</comment>
<proteinExistence type="predicted"/>
<dbReference type="GO" id="GO:0005737">
    <property type="term" value="C:cytoplasm"/>
    <property type="evidence" value="ECO:0007669"/>
    <property type="project" value="TreeGrafter"/>
</dbReference>
<accession>A0AB34G6D4</accession>
<gene>
    <name evidence="3" type="ORF">O9K51_01739</name>
</gene>
<evidence type="ECO:0000313" key="4">
    <source>
        <dbReference type="Proteomes" id="UP001163105"/>
    </source>
</evidence>
<protein>
    <submittedName>
        <fullName evidence="3">GCN5-related N-acetyltransferase (GNAT) domain-containingprotein</fullName>
    </submittedName>
</protein>
<dbReference type="InterPro" id="IPR016181">
    <property type="entry name" value="Acyl_CoA_acyltransferase"/>
</dbReference>
<dbReference type="AlphaFoldDB" id="A0AB34G6D4"/>
<name>A0AB34G6D4_9HYPO</name>
<reference evidence="3" key="1">
    <citation type="submission" date="2023-01" db="EMBL/GenBank/DDBJ databases">
        <title>The growth and conidiation of Purpureocillium lavendulum are regulated by nitrogen source and histone H3K14 acetylation.</title>
        <authorList>
            <person name="Tang P."/>
            <person name="Han J."/>
            <person name="Zhang C."/>
            <person name="Tang P."/>
            <person name="Qi F."/>
            <person name="Zhang K."/>
            <person name="Liang L."/>
        </authorList>
    </citation>
    <scope>NUCLEOTIDE SEQUENCE</scope>
    <source>
        <strain evidence="3">YMF1.00683</strain>
    </source>
</reference>
<dbReference type="PANTHER" id="PTHR43441:SF3">
    <property type="entry name" value="ACETYLTRANSFERASE"/>
    <property type="match status" value="1"/>
</dbReference>
<dbReference type="GO" id="GO:0008999">
    <property type="term" value="F:protein-N-terminal-alanine acetyltransferase activity"/>
    <property type="evidence" value="ECO:0007669"/>
    <property type="project" value="TreeGrafter"/>
</dbReference>
<feature type="domain" description="N-acetyltransferase" evidence="2">
    <location>
        <begin position="40"/>
        <end position="185"/>
    </location>
</feature>
<keyword evidence="4" id="KW-1185">Reference proteome</keyword>
<dbReference type="PANTHER" id="PTHR43441">
    <property type="entry name" value="RIBOSOMAL-PROTEIN-SERINE ACETYLTRANSFERASE"/>
    <property type="match status" value="1"/>
</dbReference>
<evidence type="ECO:0000259" key="2">
    <source>
        <dbReference type="PROSITE" id="PS51186"/>
    </source>
</evidence>
<evidence type="ECO:0000313" key="3">
    <source>
        <dbReference type="EMBL" id="KAJ6446964.1"/>
    </source>
</evidence>
<feature type="region of interest" description="Disordered" evidence="1">
    <location>
        <begin position="1"/>
        <end position="26"/>
    </location>
</feature>
<dbReference type="GO" id="GO:1990189">
    <property type="term" value="F:protein N-terminal-serine acetyltransferase activity"/>
    <property type="evidence" value="ECO:0007669"/>
    <property type="project" value="TreeGrafter"/>
</dbReference>
<evidence type="ECO:0000256" key="1">
    <source>
        <dbReference type="SAM" id="MobiDB-lite"/>
    </source>
</evidence>
<dbReference type="Gene3D" id="3.40.630.30">
    <property type="match status" value="1"/>
</dbReference>
<dbReference type="SUPFAM" id="SSF55729">
    <property type="entry name" value="Acyl-CoA N-acyltransferases (Nat)"/>
    <property type="match status" value="1"/>
</dbReference>
<dbReference type="InterPro" id="IPR000182">
    <property type="entry name" value="GNAT_dom"/>
</dbReference>
<dbReference type="EMBL" id="JAQHRD010000001">
    <property type="protein sequence ID" value="KAJ6446964.1"/>
    <property type="molecule type" value="Genomic_DNA"/>
</dbReference>
<sequence>MSDKAAGAPEQLDPPGQPPERLHDSNEDLVLRRWRTTDTDALYAAASTSIVELSQWMPWAAKGYTKADAEDFLARRAGPAWDKGEDYSFAIITEGRIVGSCGLMRRIGPGGLEIGYWIASDATGRGVATRAAAMLARAAFALGADRVQIRHDEANERSAGVPRRLGFRCLGQVPPLDAVDEMPAPGMRSPKDILWQLDSTEARMLDSKATRSELLDI</sequence>
<dbReference type="Proteomes" id="UP001163105">
    <property type="component" value="Unassembled WGS sequence"/>
</dbReference>